<evidence type="ECO:0008006" key="9">
    <source>
        <dbReference type="Google" id="ProtNLM"/>
    </source>
</evidence>
<keyword evidence="4 6" id="KW-1133">Transmembrane helix</keyword>
<dbReference type="GO" id="GO:0016020">
    <property type="term" value="C:membrane"/>
    <property type="evidence" value="ECO:0007669"/>
    <property type="project" value="UniProtKB-SubCell"/>
</dbReference>
<feature type="transmembrane region" description="Helical" evidence="6">
    <location>
        <begin position="96"/>
        <end position="114"/>
    </location>
</feature>
<dbReference type="Proteomes" id="UP001397290">
    <property type="component" value="Unassembled WGS sequence"/>
</dbReference>
<dbReference type="Pfam" id="PF07690">
    <property type="entry name" value="MFS_1"/>
    <property type="match status" value="1"/>
</dbReference>
<name>A0AAW0S2S8_9HYPO</name>
<evidence type="ECO:0000256" key="6">
    <source>
        <dbReference type="SAM" id="Phobius"/>
    </source>
</evidence>
<dbReference type="EMBL" id="JAAHCF010000091">
    <property type="protein sequence ID" value="KAK8148414.1"/>
    <property type="molecule type" value="Genomic_DNA"/>
</dbReference>
<evidence type="ECO:0000256" key="2">
    <source>
        <dbReference type="ARBA" id="ARBA00022448"/>
    </source>
</evidence>
<feature type="transmembrane region" description="Helical" evidence="6">
    <location>
        <begin position="153"/>
        <end position="171"/>
    </location>
</feature>
<feature type="transmembrane region" description="Helical" evidence="6">
    <location>
        <begin position="66"/>
        <end position="84"/>
    </location>
</feature>
<feature type="transmembrane region" description="Helical" evidence="6">
    <location>
        <begin position="183"/>
        <end position="202"/>
    </location>
</feature>
<keyword evidence="8" id="KW-1185">Reference proteome</keyword>
<keyword evidence="5 6" id="KW-0472">Membrane</keyword>
<dbReference type="Gene3D" id="1.20.1250.20">
    <property type="entry name" value="MFS general substrate transporter like domains"/>
    <property type="match status" value="1"/>
</dbReference>
<keyword evidence="2" id="KW-0813">Transport</keyword>
<reference evidence="7 8" key="1">
    <citation type="submission" date="2020-02" db="EMBL/GenBank/DDBJ databases">
        <title>Comparative genomics of the hypocrealean fungal genus Beauvera.</title>
        <authorList>
            <person name="Showalter D.N."/>
            <person name="Bushley K.E."/>
            <person name="Rehner S.A."/>
        </authorList>
    </citation>
    <scope>NUCLEOTIDE SEQUENCE [LARGE SCALE GENOMIC DNA]</scope>
    <source>
        <strain evidence="7 8">ARSEF4384</strain>
    </source>
</reference>
<evidence type="ECO:0000313" key="8">
    <source>
        <dbReference type="Proteomes" id="UP001397290"/>
    </source>
</evidence>
<feature type="transmembrane region" description="Helical" evidence="6">
    <location>
        <begin position="404"/>
        <end position="425"/>
    </location>
</feature>
<evidence type="ECO:0000256" key="1">
    <source>
        <dbReference type="ARBA" id="ARBA00004141"/>
    </source>
</evidence>
<evidence type="ECO:0000256" key="3">
    <source>
        <dbReference type="ARBA" id="ARBA00022692"/>
    </source>
</evidence>
<accession>A0AAW0S2S8</accession>
<proteinExistence type="predicted"/>
<evidence type="ECO:0000256" key="5">
    <source>
        <dbReference type="ARBA" id="ARBA00023136"/>
    </source>
</evidence>
<protein>
    <recommendedName>
        <fullName evidence="9">Major facilitator superfamily transporter</fullName>
    </recommendedName>
</protein>
<dbReference type="InterPro" id="IPR011701">
    <property type="entry name" value="MFS"/>
</dbReference>
<dbReference type="InterPro" id="IPR036259">
    <property type="entry name" value="MFS_trans_sf"/>
</dbReference>
<keyword evidence="3 6" id="KW-0812">Transmembrane</keyword>
<comment type="caution">
    <text evidence="7">The sequence shown here is derived from an EMBL/GenBank/DDBJ whole genome shotgun (WGS) entry which is preliminary data.</text>
</comment>
<dbReference type="PANTHER" id="PTHR43791">
    <property type="entry name" value="PERMEASE-RELATED"/>
    <property type="match status" value="1"/>
</dbReference>
<sequence>MGQHTEESVGNVITIENLKVVADTDTHLSPDEDRRILHKSALGSTAILGLRHDLGLSGPDYSWSSSIYYFGYIVASYPAGVVMIRWRVGKAITASILVWGSILMLTAVCHNAAGLLATRFFLGVAESAIAPGLTILISMFYKKSEQPLRHAAWFLGNTSAGLFGGLLNYGIGHISSIAPWKASFLILGSTTIAWSCANILLLPDEPSNAWFFSKADREKVVIRVQDNLTGIKNDELKWGQVREALLDPKTWFLVLIHFSSNIPNGGVTTFRSIILRGVGFSTFDTLLLQCVPYLVQLALVILCTGGSSCLKNSRTYWMTLTFATALVGAALVRQMPEENKWGRYAGTCLMGANSASFPLLMSMVSANIGGFTKKTTTFTAYCAGNIIGPQLFFEREAPSYSSGFVALIACQTACFILCLLMRFYLVWVNRSRDARENSTELADQDGVQTQALMAMMDRTDEEIKGFRYMALFNLAPLHARINLRRHARRQRRANPVNVRARDGVAQLRGNDVVGQRKRLIGDEAEAAVLGREDGQRGGVVALCVDLRVQRALVKDGQRAGRQLVPDDALLRLPVRSDGAELWDRLGDEPPGEDDEHLGGAGVNVQLADGAALFHFKKKRRTGKLGGRDAGACADHGGKRLAVRNGLEAVLAKIKDKVLVISQDTVSLSKTNVEVGHAQTSGLAEFSAWLRLVSRRRNCSRRNGQNGCDNGDGVEYHGNSF</sequence>
<feature type="transmembrane region" description="Helical" evidence="6">
    <location>
        <begin position="344"/>
        <end position="364"/>
    </location>
</feature>
<evidence type="ECO:0000313" key="7">
    <source>
        <dbReference type="EMBL" id="KAK8148414.1"/>
    </source>
</evidence>
<dbReference type="AlphaFoldDB" id="A0AAW0S2S8"/>
<organism evidence="7 8">
    <name type="scientific">Beauveria asiatica</name>
    <dbReference type="NCBI Taxonomy" id="1069075"/>
    <lineage>
        <taxon>Eukaryota</taxon>
        <taxon>Fungi</taxon>
        <taxon>Dikarya</taxon>
        <taxon>Ascomycota</taxon>
        <taxon>Pezizomycotina</taxon>
        <taxon>Sordariomycetes</taxon>
        <taxon>Hypocreomycetidae</taxon>
        <taxon>Hypocreales</taxon>
        <taxon>Cordycipitaceae</taxon>
        <taxon>Beauveria</taxon>
    </lineage>
</organism>
<evidence type="ECO:0000256" key="4">
    <source>
        <dbReference type="ARBA" id="ARBA00022989"/>
    </source>
</evidence>
<dbReference type="PANTHER" id="PTHR43791:SF103">
    <property type="entry name" value="MAJOR FACILITATOR SUPERFAMILY (MFS) PROFILE DOMAIN-CONTAINING PROTEIN-RELATED"/>
    <property type="match status" value="1"/>
</dbReference>
<dbReference type="GO" id="GO:0022857">
    <property type="term" value="F:transmembrane transporter activity"/>
    <property type="evidence" value="ECO:0007669"/>
    <property type="project" value="InterPro"/>
</dbReference>
<feature type="transmembrane region" description="Helical" evidence="6">
    <location>
        <begin position="286"/>
        <end position="308"/>
    </location>
</feature>
<dbReference type="SUPFAM" id="SSF103473">
    <property type="entry name" value="MFS general substrate transporter"/>
    <property type="match status" value="1"/>
</dbReference>
<comment type="subcellular location">
    <subcellularLocation>
        <location evidence="1">Membrane</location>
        <topology evidence="1">Multi-pass membrane protein</topology>
    </subcellularLocation>
</comment>
<feature type="transmembrane region" description="Helical" evidence="6">
    <location>
        <begin position="314"/>
        <end position="332"/>
    </location>
</feature>
<feature type="transmembrane region" description="Helical" evidence="6">
    <location>
        <begin position="120"/>
        <end position="141"/>
    </location>
</feature>
<gene>
    <name evidence="7" type="ORF">G3M48_010247</name>
</gene>